<name>A0A1I0IM35_9FIRM</name>
<dbReference type="OrthoDB" id="9780088at2"/>
<feature type="transmembrane region" description="Helical" evidence="6">
    <location>
        <begin position="244"/>
        <end position="264"/>
    </location>
</feature>
<evidence type="ECO:0000256" key="5">
    <source>
        <dbReference type="ARBA" id="ARBA00023136"/>
    </source>
</evidence>
<dbReference type="InterPro" id="IPR001248">
    <property type="entry name" value="Pur-cyt_permease"/>
</dbReference>
<keyword evidence="8" id="KW-1185">Reference proteome</keyword>
<evidence type="ECO:0000256" key="4">
    <source>
        <dbReference type="ARBA" id="ARBA00022989"/>
    </source>
</evidence>
<dbReference type="Pfam" id="PF02133">
    <property type="entry name" value="Transp_cyt_pur"/>
    <property type="match status" value="1"/>
</dbReference>
<gene>
    <name evidence="7" type="ORF">SAMN04487771_10886</name>
</gene>
<dbReference type="GO" id="GO:0015209">
    <property type="term" value="F:cytosine transmembrane transporter activity"/>
    <property type="evidence" value="ECO:0007669"/>
    <property type="project" value="InterPro"/>
</dbReference>
<dbReference type="GO" id="GO:0005886">
    <property type="term" value="C:plasma membrane"/>
    <property type="evidence" value="ECO:0007669"/>
    <property type="project" value="TreeGrafter"/>
</dbReference>
<feature type="transmembrane region" description="Helical" evidence="6">
    <location>
        <begin position="284"/>
        <end position="302"/>
    </location>
</feature>
<keyword evidence="4 6" id="KW-1133">Transmembrane helix</keyword>
<protein>
    <submittedName>
        <fullName evidence="7">Putative hydroxymethylpyrimidine transporter CytX</fullName>
    </submittedName>
</protein>
<dbReference type="RefSeq" id="WP_074650744.1">
    <property type="nucleotide sequence ID" value="NZ_FOIL01000088.1"/>
</dbReference>
<keyword evidence="3 6" id="KW-0812">Transmembrane</keyword>
<dbReference type="PANTHER" id="PTHR30569">
    <property type="entry name" value="CYTOSINE TRANSPORTER CODB"/>
    <property type="match status" value="1"/>
</dbReference>
<evidence type="ECO:0000256" key="6">
    <source>
        <dbReference type="SAM" id="Phobius"/>
    </source>
</evidence>
<proteinExistence type="inferred from homology"/>
<feature type="transmembrane region" description="Helical" evidence="6">
    <location>
        <begin position="308"/>
        <end position="329"/>
    </location>
</feature>
<dbReference type="NCBIfam" id="TIGR02358">
    <property type="entry name" value="thia_cytX"/>
    <property type="match status" value="1"/>
</dbReference>
<keyword evidence="5 6" id="KW-0472">Membrane</keyword>
<dbReference type="EMBL" id="FOIL01000088">
    <property type="protein sequence ID" value="SET97445.1"/>
    <property type="molecule type" value="Genomic_DNA"/>
</dbReference>
<dbReference type="InterPro" id="IPR012732">
    <property type="entry name" value="Thia_CytX"/>
</dbReference>
<feature type="transmembrane region" description="Helical" evidence="6">
    <location>
        <begin position="204"/>
        <end position="224"/>
    </location>
</feature>
<sequence>MEEKRTSVFENGLIWFGAAVSIAEIITGTYFAPLGFIKGLLAILTGHVIGCLMLFLSGLIGGTMRKSAMETAKMSFGTKGALLFSALNILQLAGWTAIMIFDGALAVNGIFSIGNWIWCTVIGALIILWILIGIKNLGKVNTAAMTALFLLTIVLCFVIFQNSSVPNVSGEDMTFGAAVELSVAMPLSWLPLISDYTREAQKPAAATAVSAVTYGLVSCWMYVIGMGAAIFTAESDVAQIMMKAGLGIAGLLIIVFSTVTTTFLDAYSAGVSSESLPGKINGKAVAIAVTVIGTLGAIFLPLYDITEFLYFIGSVFAPMIAIQIADFFILKKRDEHRSFNLPNLFLWLIGFILYRILMRVDIVVGNTLPDMVITILLCAAVNLMINRRNENIPSQTGSQTRYFSS</sequence>
<feature type="transmembrane region" description="Helical" evidence="6">
    <location>
        <begin position="39"/>
        <end position="60"/>
    </location>
</feature>
<dbReference type="InterPro" id="IPR030191">
    <property type="entry name" value="CodB"/>
</dbReference>
<dbReference type="Proteomes" id="UP000199820">
    <property type="component" value="Unassembled WGS sequence"/>
</dbReference>
<accession>A0A1I0IM35</accession>
<evidence type="ECO:0000256" key="3">
    <source>
        <dbReference type="ARBA" id="ARBA00022692"/>
    </source>
</evidence>
<dbReference type="AlphaFoldDB" id="A0A1I0IM35"/>
<feature type="transmembrane region" description="Helical" evidence="6">
    <location>
        <begin position="144"/>
        <end position="161"/>
    </location>
</feature>
<evidence type="ECO:0000313" key="8">
    <source>
        <dbReference type="Proteomes" id="UP000199820"/>
    </source>
</evidence>
<feature type="transmembrane region" description="Helical" evidence="6">
    <location>
        <begin position="81"/>
        <end position="101"/>
    </location>
</feature>
<dbReference type="eggNOG" id="COG1457">
    <property type="taxonomic scope" value="Bacteria"/>
</dbReference>
<organism evidence="7 8">
    <name type="scientific">[Clostridium] aminophilum</name>
    <dbReference type="NCBI Taxonomy" id="1526"/>
    <lineage>
        <taxon>Bacteria</taxon>
        <taxon>Bacillati</taxon>
        <taxon>Bacillota</taxon>
        <taxon>Clostridia</taxon>
        <taxon>Lachnospirales</taxon>
        <taxon>Lachnospiraceae</taxon>
    </lineage>
</organism>
<comment type="similarity">
    <text evidence="2">Belongs to the purine-cytosine permease (2.A.39) family.</text>
</comment>
<evidence type="ECO:0000313" key="7">
    <source>
        <dbReference type="EMBL" id="SET97445.1"/>
    </source>
</evidence>
<dbReference type="Gene3D" id="1.10.4160.10">
    <property type="entry name" value="Hydantoin permease"/>
    <property type="match status" value="1"/>
</dbReference>
<dbReference type="STRING" id="1526.SAMN02910262_01064"/>
<reference evidence="7 8" key="1">
    <citation type="submission" date="2016-10" db="EMBL/GenBank/DDBJ databases">
        <authorList>
            <person name="de Groot N.N."/>
        </authorList>
    </citation>
    <scope>NUCLEOTIDE SEQUENCE [LARGE SCALE GENOMIC DNA]</scope>
    <source>
        <strain evidence="7 8">KH1P1</strain>
    </source>
</reference>
<feature type="transmembrane region" description="Helical" evidence="6">
    <location>
        <begin position="113"/>
        <end position="132"/>
    </location>
</feature>
<feature type="transmembrane region" description="Helical" evidence="6">
    <location>
        <begin position="12"/>
        <end position="33"/>
    </location>
</feature>
<feature type="transmembrane region" description="Helical" evidence="6">
    <location>
        <begin position="363"/>
        <end position="385"/>
    </location>
</feature>
<comment type="subcellular location">
    <subcellularLocation>
        <location evidence="1">Membrane</location>
        <topology evidence="1">Multi-pass membrane protein</topology>
    </subcellularLocation>
</comment>
<dbReference type="PANTHER" id="PTHR30569:SF0">
    <property type="entry name" value="CYTOSINE PERMEASE"/>
    <property type="match status" value="1"/>
</dbReference>
<evidence type="ECO:0000256" key="1">
    <source>
        <dbReference type="ARBA" id="ARBA00004141"/>
    </source>
</evidence>
<feature type="transmembrane region" description="Helical" evidence="6">
    <location>
        <begin position="341"/>
        <end position="357"/>
    </location>
</feature>
<evidence type="ECO:0000256" key="2">
    <source>
        <dbReference type="ARBA" id="ARBA00008974"/>
    </source>
</evidence>